<proteinExistence type="inferred from homology"/>
<evidence type="ECO:0000256" key="8">
    <source>
        <dbReference type="PIRSR" id="PIRSR005096-3"/>
    </source>
</evidence>
<evidence type="ECO:0000256" key="2">
    <source>
        <dbReference type="ARBA" id="ARBA00006206"/>
    </source>
</evidence>
<dbReference type="AlphaFoldDB" id="A0A9X3WE01"/>
<keyword evidence="3 5" id="KW-0413">Isomerase</keyword>
<dbReference type="Proteomes" id="UP001145069">
    <property type="component" value="Unassembled WGS sequence"/>
</dbReference>
<dbReference type="InterPro" id="IPR014718">
    <property type="entry name" value="GH-type_carb-bd"/>
</dbReference>
<comment type="pathway">
    <text evidence="1 5">Carbohydrate metabolism; hexose metabolism.</text>
</comment>
<gene>
    <name evidence="9" type="ORF">NC799_14570</name>
</gene>
<feature type="active site" description="Proton donor" evidence="6">
    <location>
        <position position="178"/>
    </location>
</feature>
<name>A0A9X3WE01_9BACI</name>
<dbReference type="PANTHER" id="PTHR10091:SF0">
    <property type="entry name" value="GALACTOSE MUTAROTASE"/>
    <property type="match status" value="1"/>
</dbReference>
<reference evidence="9" key="1">
    <citation type="submission" date="2022-06" db="EMBL/GenBank/DDBJ databases">
        <title>Aquibacillus sp. a new bacterium isolated from soil saline samples.</title>
        <authorList>
            <person name="Galisteo C."/>
            <person name="De La Haba R."/>
            <person name="Sanchez-Porro C."/>
            <person name="Ventosa A."/>
        </authorList>
    </citation>
    <scope>NUCLEOTIDE SEQUENCE</scope>
    <source>
        <strain evidence="9">3ASR75-54</strain>
    </source>
</reference>
<evidence type="ECO:0000256" key="5">
    <source>
        <dbReference type="PIRNR" id="PIRNR005096"/>
    </source>
</evidence>
<dbReference type="SUPFAM" id="SSF74650">
    <property type="entry name" value="Galactose mutarotase-like"/>
    <property type="match status" value="1"/>
</dbReference>
<dbReference type="EMBL" id="JAMQKC010000020">
    <property type="protein sequence ID" value="MDC3418112.1"/>
    <property type="molecule type" value="Genomic_DNA"/>
</dbReference>
<dbReference type="InterPro" id="IPR015443">
    <property type="entry name" value="Aldose_1-epimerase"/>
</dbReference>
<feature type="binding site" evidence="8">
    <location>
        <begin position="178"/>
        <end position="180"/>
    </location>
    <ligand>
        <name>beta-D-galactose</name>
        <dbReference type="ChEBI" id="CHEBI:27667"/>
    </ligand>
</feature>
<feature type="active site" description="Proton acceptor" evidence="6">
    <location>
        <position position="312"/>
    </location>
</feature>
<evidence type="ECO:0000256" key="3">
    <source>
        <dbReference type="ARBA" id="ARBA00023235"/>
    </source>
</evidence>
<organism evidence="9 10">
    <name type="scientific">Aquibacillus salsiterrae</name>
    <dbReference type="NCBI Taxonomy" id="2950439"/>
    <lineage>
        <taxon>Bacteria</taxon>
        <taxon>Bacillati</taxon>
        <taxon>Bacillota</taxon>
        <taxon>Bacilli</taxon>
        <taxon>Bacillales</taxon>
        <taxon>Bacillaceae</taxon>
        <taxon>Aquibacillus</taxon>
    </lineage>
</organism>
<dbReference type="CDD" id="cd09019">
    <property type="entry name" value="galactose_mutarotase_like"/>
    <property type="match status" value="1"/>
</dbReference>
<dbReference type="GO" id="GO:0033499">
    <property type="term" value="P:galactose catabolic process via UDP-galactose, Leloir pathway"/>
    <property type="evidence" value="ECO:0007669"/>
    <property type="project" value="TreeGrafter"/>
</dbReference>
<protein>
    <recommendedName>
        <fullName evidence="5">Aldose 1-epimerase</fullName>
        <ecNumber evidence="5">5.1.3.3</ecNumber>
    </recommendedName>
</protein>
<dbReference type="GO" id="GO:0006006">
    <property type="term" value="P:glucose metabolic process"/>
    <property type="evidence" value="ECO:0007669"/>
    <property type="project" value="TreeGrafter"/>
</dbReference>
<dbReference type="GO" id="GO:0004034">
    <property type="term" value="F:aldose 1-epimerase activity"/>
    <property type="evidence" value="ECO:0007669"/>
    <property type="project" value="UniProtKB-EC"/>
</dbReference>
<evidence type="ECO:0000313" key="10">
    <source>
        <dbReference type="Proteomes" id="UP001145069"/>
    </source>
</evidence>
<keyword evidence="10" id="KW-1185">Reference proteome</keyword>
<dbReference type="PIRSF" id="PIRSF005096">
    <property type="entry name" value="GALM"/>
    <property type="match status" value="1"/>
</dbReference>
<dbReference type="RefSeq" id="WP_272447175.1">
    <property type="nucleotide sequence ID" value="NZ_JAMQKC010000020.1"/>
</dbReference>
<sequence length="347" mass="38627">MQVKTEAIKVSDQQWQEFTLSNDLGMEVSILNYGGIITKILAPDRHKSFENVVVSYKNYEDYIANPNFFGALIGRVAGRIQDASFELDGHTYTLLANDNDNHLHGGAKGFHNAIWDAEAFEGTDEVGVKLTHQSPDGEGGYPGNITMEVTYTLNNKNQLSISYQGTTDKKTALTATNHSYFNLSGDLKDTMLKHNVTIDSSKFVELDEELIPTGEQLDVDGTVYDFRNGRTIEDGTTSDFKQNLVAGNGYDHYFLFDNTKEEKIVVKESDSGRKLTVTTDQPGFVMYTSNMMAETLSLREGKSRKYLGLCLETQASPASLHHEGFPSVVLEKGERYTAKTTFEFGLV</sequence>
<evidence type="ECO:0000256" key="7">
    <source>
        <dbReference type="PIRSR" id="PIRSR005096-2"/>
    </source>
</evidence>
<comment type="catalytic activity">
    <reaction evidence="5">
        <text>alpha-D-glucose = beta-D-glucose</text>
        <dbReference type="Rhea" id="RHEA:10264"/>
        <dbReference type="ChEBI" id="CHEBI:15903"/>
        <dbReference type="ChEBI" id="CHEBI:17925"/>
        <dbReference type="EC" id="5.1.3.3"/>
    </reaction>
</comment>
<evidence type="ECO:0000256" key="4">
    <source>
        <dbReference type="ARBA" id="ARBA00023277"/>
    </source>
</evidence>
<accession>A0A9X3WE01</accession>
<dbReference type="InterPro" id="IPR008183">
    <property type="entry name" value="Aldose_1/G6P_1-epimerase"/>
</dbReference>
<comment type="caution">
    <text evidence="9">The sequence shown here is derived from an EMBL/GenBank/DDBJ whole genome shotgun (WGS) entry which is preliminary data.</text>
</comment>
<comment type="similarity">
    <text evidence="2 5">Belongs to the aldose epimerase family.</text>
</comment>
<dbReference type="GO" id="GO:0030246">
    <property type="term" value="F:carbohydrate binding"/>
    <property type="evidence" value="ECO:0007669"/>
    <property type="project" value="InterPro"/>
</dbReference>
<dbReference type="InterPro" id="IPR047215">
    <property type="entry name" value="Galactose_mutarotase-like"/>
</dbReference>
<dbReference type="InterPro" id="IPR011013">
    <property type="entry name" value="Gal_mutarotase_sf_dom"/>
</dbReference>
<dbReference type="EC" id="5.1.3.3" evidence="5"/>
<dbReference type="PANTHER" id="PTHR10091">
    <property type="entry name" value="ALDOSE-1-EPIMERASE"/>
    <property type="match status" value="1"/>
</dbReference>
<dbReference type="Gene3D" id="2.70.98.10">
    <property type="match status" value="1"/>
</dbReference>
<dbReference type="NCBIfam" id="NF008277">
    <property type="entry name" value="PRK11055.1"/>
    <property type="match status" value="1"/>
</dbReference>
<dbReference type="GO" id="GO:0005737">
    <property type="term" value="C:cytoplasm"/>
    <property type="evidence" value="ECO:0007669"/>
    <property type="project" value="TreeGrafter"/>
</dbReference>
<evidence type="ECO:0000256" key="1">
    <source>
        <dbReference type="ARBA" id="ARBA00005028"/>
    </source>
</evidence>
<keyword evidence="4 5" id="KW-0119">Carbohydrate metabolism</keyword>
<evidence type="ECO:0000313" key="9">
    <source>
        <dbReference type="EMBL" id="MDC3418112.1"/>
    </source>
</evidence>
<evidence type="ECO:0000256" key="6">
    <source>
        <dbReference type="PIRSR" id="PIRSR005096-1"/>
    </source>
</evidence>
<feature type="binding site" evidence="7">
    <location>
        <position position="251"/>
    </location>
    <ligand>
        <name>beta-D-galactose</name>
        <dbReference type="ChEBI" id="CHEBI:27667"/>
    </ligand>
</feature>
<dbReference type="Pfam" id="PF01263">
    <property type="entry name" value="Aldose_epim"/>
    <property type="match status" value="1"/>
</dbReference>